<dbReference type="AlphaFoldDB" id="A0A2X3B9R3"/>
<feature type="transmembrane region" description="Helical" evidence="9">
    <location>
        <begin position="115"/>
        <end position="137"/>
    </location>
</feature>
<comment type="similarity">
    <text evidence="8">Belongs to the TRAP transporter small permease family.</text>
</comment>
<evidence type="ECO:0000256" key="8">
    <source>
        <dbReference type="ARBA" id="ARBA00038436"/>
    </source>
</evidence>
<dbReference type="EMBL" id="UAWL01000006">
    <property type="protein sequence ID" value="SQB97323.1"/>
    <property type="molecule type" value="Genomic_DNA"/>
</dbReference>
<name>A0A2X3B9R3_9HELI</name>
<evidence type="ECO:0000256" key="6">
    <source>
        <dbReference type="ARBA" id="ARBA00022989"/>
    </source>
</evidence>
<evidence type="ECO:0000256" key="5">
    <source>
        <dbReference type="ARBA" id="ARBA00022692"/>
    </source>
</evidence>
<dbReference type="Pfam" id="PF04290">
    <property type="entry name" value="DctQ"/>
    <property type="match status" value="1"/>
</dbReference>
<proteinExistence type="inferred from homology"/>
<evidence type="ECO:0000256" key="2">
    <source>
        <dbReference type="ARBA" id="ARBA00022448"/>
    </source>
</evidence>
<feature type="transmembrane region" description="Helical" evidence="9">
    <location>
        <begin position="76"/>
        <end position="94"/>
    </location>
</feature>
<comment type="subcellular location">
    <subcellularLocation>
        <location evidence="1">Cell inner membrane</location>
        <topology evidence="1">Multi-pass membrane protein</topology>
    </subcellularLocation>
</comment>
<dbReference type="Proteomes" id="UP000250166">
    <property type="component" value="Unassembled WGS sequence"/>
</dbReference>
<evidence type="ECO:0000256" key="7">
    <source>
        <dbReference type="ARBA" id="ARBA00023136"/>
    </source>
</evidence>
<dbReference type="InterPro" id="IPR007387">
    <property type="entry name" value="TRAP_DctQ"/>
</dbReference>
<dbReference type="InterPro" id="IPR055348">
    <property type="entry name" value="DctQ"/>
</dbReference>
<protein>
    <submittedName>
        <fullName evidence="11">Transcriptional regulator</fullName>
    </submittedName>
</protein>
<keyword evidence="7 9" id="KW-0472">Membrane</keyword>
<keyword evidence="3" id="KW-1003">Cell membrane</keyword>
<dbReference type="PANTHER" id="PTHR35011">
    <property type="entry name" value="2,3-DIKETO-L-GULONATE TRAP TRANSPORTER SMALL PERMEASE PROTEIN YIAM"/>
    <property type="match status" value="1"/>
</dbReference>
<evidence type="ECO:0000256" key="3">
    <source>
        <dbReference type="ARBA" id="ARBA00022475"/>
    </source>
</evidence>
<keyword evidence="6 9" id="KW-1133">Transmembrane helix</keyword>
<evidence type="ECO:0000256" key="9">
    <source>
        <dbReference type="SAM" id="Phobius"/>
    </source>
</evidence>
<evidence type="ECO:0000259" key="10">
    <source>
        <dbReference type="Pfam" id="PF04290"/>
    </source>
</evidence>
<evidence type="ECO:0000256" key="4">
    <source>
        <dbReference type="ARBA" id="ARBA00022519"/>
    </source>
</evidence>
<dbReference type="RefSeq" id="WP_112058159.1">
    <property type="nucleotide sequence ID" value="NZ_UAWL01000006.1"/>
</dbReference>
<gene>
    <name evidence="11" type="ORF">NCTC13102_00053</name>
</gene>
<evidence type="ECO:0000256" key="1">
    <source>
        <dbReference type="ARBA" id="ARBA00004429"/>
    </source>
</evidence>
<feature type="transmembrane region" description="Helical" evidence="9">
    <location>
        <begin position="157"/>
        <end position="176"/>
    </location>
</feature>
<reference evidence="11 12" key="1">
    <citation type="submission" date="2018-06" db="EMBL/GenBank/DDBJ databases">
        <authorList>
            <consortium name="Pathogen Informatics"/>
            <person name="Doyle S."/>
        </authorList>
    </citation>
    <scope>NUCLEOTIDE SEQUENCE [LARGE SCALE GENOMIC DNA]</scope>
    <source>
        <strain evidence="11 12">NCTC13102</strain>
    </source>
</reference>
<feature type="domain" description="Tripartite ATP-independent periplasmic transporters DctQ component" evidence="10">
    <location>
        <begin position="48"/>
        <end position="181"/>
    </location>
</feature>
<dbReference type="GO" id="GO:0015740">
    <property type="term" value="P:C4-dicarboxylate transport"/>
    <property type="evidence" value="ECO:0007669"/>
    <property type="project" value="TreeGrafter"/>
</dbReference>
<keyword evidence="2" id="KW-0813">Transport</keyword>
<evidence type="ECO:0000313" key="11">
    <source>
        <dbReference type="EMBL" id="SQB97323.1"/>
    </source>
</evidence>
<evidence type="ECO:0000313" key="12">
    <source>
        <dbReference type="Proteomes" id="UP000250166"/>
    </source>
</evidence>
<dbReference type="GO" id="GO:0005886">
    <property type="term" value="C:plasma membrane"/>
    <property type="evidence" value="ECO:0007669"/>
    <property type="project" value="UniProtKB-SubCell"/>
</dbReference>
<accession>A0A2X3B9R3</accession>
<sequence>MKAFLLWVQKPFKWAHLSPGVNRFFKILDVIIAGINKNIAVFGLVIGVLIVAVNVVTRFISGFYPEVYSLTWGEEVSSYCFIWSALFGAAYGFRKGVHISVMILVERFPSNIAKVCVLFSYILSACFLLFMAWAGFLVCELNFELGRYSEALHNVPLWIFLVCLPLAFLGATYRVIEKIYEVSWMPADKVVKATQDEIIHDSAIKE</sequence>
<feature type="transmembrane region" description="Helical" evidence="9">
    <location>
        <begin position="39"/>
        <end position="64"/>
    </location>
</feature>
<dbReference type="GO" id="GO:0022857">
    <property type="term" value="F:transmembrane transporter activity"/>
    <property type="evidence" value="ECO:0007669"/>
    <property type="project" value="TreeGrafter"/>
</dbReference>
<organism evidence="11 12">
    <name type="scientific">Helicobacter fennelliae</name>
    <dbReference type="NCBI Taxonomy" id="215"/>
    <lineage>
        <taxon>Bacteria</taxon>
        <taxon>Pseudomonadati</taxon>
        <taxon>Campylobacterota</taxon>
        <taxon>Epsilonproteobacteria</taxon>
        <taxon>Campylobacterales</taxon>
        <taxon>Helicobacteraceae</taxon>
        <taxon>Helicobacter</taxon>
    </lineage>
</organism>
<keyword evidence="4" id="KW-0997">Cell inner membrane</keyword>
<dbReference type="PANTHER" id="PTHR35011:SF2">
    <property type="entry name" value="2,3-DIKETO-L-GULONATE TRAP TRANSPORTER SMALL PERMEASE PROTEIN YIAM"/>
    <property type="match status" value="1"/>
</dbReference>
<keyword evidence="5 9" id="KW-0812">Transmembrane</keyword>